<dbReference type="PRINTS" id="PR00024">
    <property type="entry name" value="HOMEOBOX"/>
</dbReference>
<feature type="compositionally biased region" description="Polar residues" evidence="7">
    <location>
        <begin position="174"/>
        <end position="190"/>
    </location>
</feature>
<feature type="compositionally biased region" description="Polar residues" evidence="7">
    <location>
        <begin position="81"/>
        <end position="98"/>
    </location>
</feature>
<dbReference type="PROSITE" id="PS00027">
    <property type="entry name" value="HOMEOBOX_1"/>
    <property type="match status" value="1"/>
</dbReference>
<dbReference type="InterPro" id="IPR001356">
    <property type="entry name" value="HD"/>
</dbReference>
<keyword evidence="2 5" id="KW-0238">DNA-binding</keyword>
<feature type="DNA-binding region" description="Homeobox" evidence="5">
    <location>
        <begin position="215"/>
        <end position="274"/>
    </location>
</feature>
<dbReference type="Gene3D" id="1.10.10.60">
    <property type="entry name" value="Homeodomain-like"/>
    <property type="match status" value="1"/>
</dbReference>
<feature type="domain" description="Homeobox" evidence="8">
    <location>
        <begin position="213"/>
        <end position="273"/>
    </location>
</feature>
<dbReference type="EMBL" id="LR783269">
    <property type="protein sequence ID" value="CAB3225075.1"/>
    <property type="molecule type" value="mRNA"/>
</dbReference>
<accession>A0A6F9D787</accession>
<name>A0A6F9D787_9ASCI</name>
<evidence type="ECO:0000256" key="6">
    <source>
        <dbReference type="RuleBase" id="RU000682"/>
    </source>
</evidence>
<dbReference type="PANTHER" id="PTHR24333:SF5">
    <property type="entry name" value="VENT HOMEOBOX"/>
    <property type="match status" value="1"/>
</dbReference>
<evidence type="ECO:0000256" key="7">
    <source>
        <dbReference type="SAM" id="MobiDB-lite"/>
    </source>
</evidence>
<dbReference type="CDD" id="cd00086">
    <property type="entry name" value="homeodomain"/>
    <property type="match status" value="1"/>
</dbReference>
<dbReference type="InterPro" id="IPR050848">
    <property type="entry name" value="Homeobox_TF"/>
</dbReference>
<dbReference type="AlphaFoldDB" id="A0A6F9D787"/>
<evidence type="ECO:0000259" key="8">
    <source>
        <dbReference type="PROSITE" id="PS50071"/>
    </source>
</evidence>
<keyword evidence="4 5" id="KW-0539">Nucleus</keyword>
<feature type="region of interest" description="Disordered" evidence="7">
    <location>
        <begin position="161"/>
        <end position="200"/>
    </location>
</feature>
<sequence length="370" mass="41649">MECLTSSKRETRMSNDTDCSGSDAADRKIHQEKSTSFSIENLLKQEKPSSVRVSPPRVDPRFLRGSPEQKRDSPSPHEGSHTFSTSSGSPCTERTPTHFSPPHHPGLFPPNFGTEQRMAFGQLAAHQNLFLNPFMPNLWNLRAPNAPNPMFVPFVGGTKYPGQTDMQKSPEPEQVTSLSNAPETWESRNGTVEDEHRSAAKRRERVMIPMKTKKARKARTAFTDDQLMQLEKSFDNQKYLSVQDRMDLAQRLNLSDTQVKTWYQNRRTKWKRQTAVGLELLAESGNFAALEQVLPTSNSMYIRQAMQNTATLRPYQPGMLQNSLLPLLCQFYGVKSAPVTDAPNHIVTHSPDSAIHALSSTEPFRTAHAN</sequence>
<dbReference type="PANTHER" id="PTHR24333">
    <property type="entry name" value="HOMEO BOX HB9 LIKE A-RELATED"/>
    <property type="match status" value="1"/>
</dbReference>
<dbReference type="InterPro" id="IPR020479">
    <property type="entry name" value="HD_metazoa"/>
</dbReference>
<organism evidence="9">
    <name type="scientific">Phallusia mammillata</name>
    <dbReference type="NCBI Taxonomy" id="59560"/>
    <lineage>
        <taxon>Eukaryota</taxon>
        <taxon>Metazoa</taxon>
        <taxon>Chordata</taxon>
        <taxon>Tunicata</taxon>
        <taxon>Ascidiacea</taxon>
        <taxon>Phlebobranchia</taxon>
        <taxon>Ascidiidae</taxon>
        <taxon>Phallusia</taxon>
    </lineage>
</organism>
<dbReference type="SMART" id="SM00389">
    <property type="entry name" value="HOX"/>
    <property type="match status" value="1"/>
</dbReference>
<protein>
    <submittedName>
        <fullName evidence="9">BarH transcription factor protein</fullName>
    </submittedName>
</protein>
<feature type="compositionally biased region" description="Basic and acidic residues" evidence="7">
    <location>
        <begin position="24"/>
        <end position="33"/>
    </location>
</feature>
<dbReference type="PROSITE" id="PS50071">
    <property type="entry name" value="HOMEOBOX_2"/>
    <property type="match status" value="1"/>
</dbReference>
<dbReference type="Pfam" id="PF00046">
    <property type="entry name" value="Homeodomain"/>
    <property type="match status" value="1"/>
</dbReference>
<keyword evidence="3 5" id="KW-0371">Homeobox</keyword>
<feature type="compositionally biased region" description="Basic and acidic residues" evidence="7">
    <location>
        <begin position="58"/>
        <end position="80"/>
    </location>
</feature>
<feature type="region of interest" description="Disordered" evidence="7">
    <location>
        <begin position="1"/>
        <end position="113"/>
    </location>
</feature>
<evidence type="ECO:0000313" key="9">
    <source>
        <dbReference type="EMBL" id="CAB3225075.1"/>
    </source>
</evidence>
<comment type="subcellular location">
    <subcellularLocation>
        <location evidence="1 5 6">Nucleus</location>
    </subcellularLocation>
</comment>
<evidence type="ECO:0000256" key="3">
    <source>
        <dbReference type="ARBA" id="ARBA00023155"/>
    </source>
</evidence>
<dbReference type="GO" id="GO:0005634">
    <property type="term" value="C:nucleus"/>
    <property type="evidence" value="ECO:0007669"/>
    <property type="project" value="UniProtKB-SubCell"/>
</dbReference>
<evidence type="ECO:0000256" key="2">
    <source>
        <dbReference type="ARBA" id="ARBA00023125"/>
    </source>
</evidence>
<dbReference type="InterPro" id="IPR009057">
    <property type="entry name" value="Homeodomain-like_sf"/>
</dbReference>
<reference evidence="9" key="1">
    <citation type="submission" date="2020-04" db="EMBL/GenBank/DDBJ databases">
        <authorList>
            <person name="Neveu A P."/>
        </authorList>
    </citation>
    <scope>NUCLEOTIDE SEQUENCE</scope>
    <source>
        <tissue evidence="9">Whole embryo</tissue>
    </source>
</reference>
<dbReference type="InterPro" id="IPR017970">
    <property type="entry name" value="Homeobox_CS"/>
</dbReference>
<dbReference type="GO" id="GO:0003677">
    <property type="term" value="F:DNA binding"/>
    <property type="evidence" value="ECO:0007669"/>
    <property type="project" value="UniProtKB-UniRule"/>
</dbReference>
<evidence type="ECO:0000256" key="5">
    <source>
        <dbReference type="PROSITE-ProRule" id="PRU00108"/>
    </source>
</evidence>
<dbReference type="GO" id="GO:0000981">
    <property type="term" value="F:DNA-binding transcription factor activity, RNA polymerase II-specific"/>
    <property type="evidence" value="ECO:0007669"/>
    <property type="project" value="InterPro"/>
</dbReference>
<proteinExistence type="evidence at transcript level"/>
<evidence type="ECO:0000256" key="4">
    <source>
        <dbReference type="ARBA" id="ARBA00023242"/>
    </source>
</evidence>
<dbReference type="SUPFAM" id="SSF46689">
    <property type="entry name" value="Homeodomain-like"/>
    <property type="match status" value="1"/>
</dbReference>
<evidence type="ECO:0000256" key="1">
    <source>
        <dbReference type="ARBA" id="ARBA00004123"/>
    </source>
</evidence>
<gene>
    <name evidence="9" type="primary">Barhl2</name>
</gene>